<evidence type="ECO:0000256" key="2">
    <source>
        <dbReference type="ARBA" id="ARBA00007294"/>
    </source>
</evidence>
<evidence type="ECO:0000256" key="3">
    <source>
        <dbReference type="ARBA" id="ARBA00022448"/>
    </source>
</evidence>
<keyword evidence="8 12" id="KW-0496">Mitochondrion</keyword>
<keyword evidence="9 12" id="KW-0472">Membrane</keyword>
<comment type="caution">
    <text evidence="13">The sequence shown here is derived from an EMBL/GenBank/DDBJ whole genome shotgun (WGS) entry which is preliminary data.</text>
</comment>
<dbReference type="SUPFAM" id="SSF81343">
    <property type="entry name" value="Fumarate reductase respiratory complex transmembrane subunits"/>
    <property type="match status" value="1"/>
</dbReference>
<evidence type="ECO:0000256" key="4">
    <source>
        <dbReference type="ARBA" id="ARBA00022692"/>
    </source>
</evidence>
<dbReference type="GO" id="GO:0046872">
    <property type="term" value="F:metal ion binding"/>
    <property type="evidence" value="ECO:0007669"/>
    <property type="project" value="UniProtKB-KW"/>
</dbReference>
<evidence type="ECO:0000256" key="9">
    <source>
        <dbReference type="ARBA" id="ARBA00023136"/>
    </source>
</evidence>
<feature type="transmembrane region" description="Helical" evidence="12">
    <location>
        <begin position="203"/>
        <end position="222"/>
    </location>
</feature>
<dbReference type="InterPro" id="IPR034804">
    <property type="entry name" value="SQR/QFR_C/D"/>
</dbReference>
<evidence type="ECO:0000256" key="12">
    <source>
        <dbReference type="RuleBase" id="RU364031"/>
    </source>
</evidence>
<evidence type="ECO:0000256" key="7">
    <source>
        <dbReference type="ARBA" id="ARBA00022989"/>
    </source>
</evidence>
<dbReference type="PANTHER" id="PTHR13337:SF2">
    <property type="entry name" value="SUCCINATE DEHYDROGENASE [UBIQUINONE] CYTOCHROME B SMALL SUBUNIT, MITOCHONDRIAL"/>
    <property type="match status" value="1"/>
</dbReference>
<name>A0AAN6DFE7_PICAN</name>
<keyword evidence="11" id="KW-0479">Metal-binding</keyword>
<dbReference type="Gene3D" id="1.20.1300.10">
    <property type="entry name" value="Fumarate reductase/succinate dehydrogenase, transmembrane subunit"/>
    <property type="match status" value="1"/>
</dbReference>
<evidence type="ECO:0000256" key="11">
    <source>
        <dbReference type="PIRSR" id="PIRSR607992-2"/>
    </source>
</evidence>
<feature type="transmembrane region" description="Helical" evidence="12">
    <location>
        <begin position="146"/>
        <end position="168"/>
    </location>
</feature>
<dbReference type="Proteomes" id="UP001196530">
    <property type="component" value="Unassembled WGS sequence"/>
</dbReference>
<evidence type="ECO:0000256" key="5">
    <source>
        <dbReference type="ARBA" id="ARBA00022792"/>
    </source>
</evidence>
<accession>A0AAN6DFE7</accession>
<comment type="similarity">
    <text evidence="2 12">Belongs to the CybS family.</text>
</comment>
<keyword evidence="11" id="KW-0408">Iron</keyword>
<proteinExistence type="inferred from homology"/>
<dbReference type="GO" id="GO:0020037">
    <property type="term" value="F:heme binding"/>
    <property type="evidence" value="ECO:0007669"/>
    <property type="project" value="TreeGrafter"/>
</dbReference>
<dbReference type="PANTHER" id="PTHR13337">
    <property type="entry name" value="SUCCINATE DEHYDROGENASE"/>
    <property type="match status" value="1"/>
</dbReference>
<dbReference type="CDD" id="cd03496">
    <property type="entry name" value="SQR_TypeC_CybS"/>
    <property type="match status" value="1"/>
</dbReference>
<dbReference type="Pfam" id="PF05328">
    <property type="entry name" value="CybS"/>
    <property type="match status" value="1"/>
</dbReference>
<sequence>MVQGCERIRGCHYPSQRAHTNGRPYSQQPRHDARRQLWDAAGTENNISDRPPTYKQSQALILSSPAGLLTPIYISSSPDQKTKKHTMLKVGLRAKPSSAFRPLAVRGFIKTIPQPPGNIVGTVNDAYVPPPPHKLHGSLHWTSERVVAIGMAPLIMTPFVTGTSYPLVDSVMGTLLLYHCYVGFESCIIDYIPLRVYGIWHKVAIGLLGFGTLVAGYGVYLIEKTEKEGLVGVVKKLWKA</sequence>
<keyword evidence="6 12" id="KW-0809">Transit peptide</keyword>
<dbReference type="GO" id="GO:0005743">
    <property type="term" value="C:mitochondrial inner membrane"/>
    <property type="evidence" value="ECO:0007669"/>
    <property type="project" value="UniProtKB-SubCell"/>
</dbReference>
<evidence type="ECO:0000256" key="1">
    <source>
        <dbReference type="ARBA" id="ARBA00004448"/>
    </source>
</evidence>
<dbReference type="EMBL" id="JAHLUX010000007">
    <property type="protein sequence ID" value="KAG7817895.1"/>
    <property type="molecule type" value="Genomic_DNA"/>
</dbReference>
<comment type="subcellular location">
    <subcellularLocation>
        <location evidence="1 12">Mitochondrion inner membrane</location>
        <topology evidence="1 12">Multi-pass membrane protein</topology>
    </subcellularLocation>
</comment>
<protein>
    <recommendedName>
        <fullName evidence="12">Succinate dehydrogenase [ubiquinone] cytochrome b small subunit</fullName>
    </recommendedName>
</protein>
<dbReference type="GO" id="GO:0048039">
    <property type="term" value="F:ubiquinone binding"/>
    <property type="evidence" value="ECO:0007669"/>
    <property type="project" value="TreeGrafter"/>
</dbReference>
<evidence type="ECO:0000256" key="8">
    <source>
        <dbReference type="ARBA" id="ARBA00023128"/>
    </source>
</evidence>
<keyword evidence="3" id="KW-0813">Transport</keyword>
<keyword evidence="7 12" id="KW-1133">Transmembrane helix</keyword>
<evidence type="ECO:0000313" key="13">
    <source>
        <dbReference type="EMBL" id="KAG7817895.1"/>
    </source>
</evidence>
<keyword evidence="5 12" id="KW-0999">Mitochondrion inner membrane</keyword>
<comment type="caution">
    <text evidence="12">Lacks conserved residue(s) required for the propagation of feature annotation.</text>
</comment>
<dbReference type="AlphaFoldDB" id="A0AAN6DFE7"/>
<evidence type="ECO:0000256" key="10">
    <source>
        <dbReference type="PIRSR" id="PIRSR607992-1"/>
    </source>
</evidence>
<dbReference type="GeneID" id="66127845"/>
<organism evidence="13 14">
    <name type="scientific">Pichia angusta</name>
    <name type="common">Yeast</name>
    <name type="synonym">Hansenula polymorpha</name>
    <dbReference type="NCBI Taxonomy" id="870730"/>
    <lineage>
        <taxon>Eukaryota</taxon>
        <taxon>Fungi</taxon>
        <taxon>Dikarya</taxon>
        <taxon>Ascomycota</taxon>
        <taxon>Saccharomycotina</taxon>
        <taxon>Pichiomycetes</taxon>
        <taxon>Pichiales</taxon>
        <taxon>Pichiaceae</taxon>
        <taxon>Ogataea</taxon>
    </lineage>
</organism>
<evidence type="ECO:0000313" key="14">
    <source>
        <dbReference type="Proteomes" id="UP001196530"/>
    </source>
</evidence>
<dbReference type="InterPro" id="IPR007992">
    <property type="entry name" value="CybS"/>
</dbReference>
<evidence type="ECO:0000256" key="6">
    <source>
        <dbReference type="ARBA" id="ARBA00022946"/>
    </source>
</evidence>
<feature type="binding site" description="axial binding residue" evidence="11">
    <location>
        <position position="179"/>
    </location>
    <ligand>
        <name>heme b</name>
        <dbReference type="ChEBI" id="CHEBI:60344"/>
        <note>ligand shared with SDHC</note>
    </ligand>
    <ligandPart>
        <name>Fe</name>
        <dbReference type="ChEBI" id="CHEBI:18248"/>
    </ligandPart>
</feature>
<reference evidence="13" key="1">
    <citation type="journal article" date="2021" name="G3 (Bethesda)">
        <title>Genomic diversity, chromosomal rearrangements, and interspecies hybridization in the ogataea polymorpha species complex.</title>
        <authorList>
            <person name="Hanson S.J."/>
            <person name="Cinneide E.O."/>
            <person name="Salzberg L.I."/>
            <person name="Wolfe K.H."/>
            <person name="McGowan J."/>
            <person name="Fitzpatrick D.A."/>
            <person name="Matlin K."/>
        </authorList>
    </citation>
    <scope>NUCLEOTIDE SEQUENCE</scope>
    <source>
        <strain evidence="13">61-244</strain>
    </source>
</reference>
<feature type="binding site" evidence="10">
    <location>
        <position position="191"/>
    </location>
    <ligand>
        <name>a ubiquinone</name>
        <dbReference type="ChEBI" id="CHEBI:16389"/>
        <note>ligand shared with IP/SDHB</note>
    </ligand>
</feature>
<dbReference type="GO" id="GO:0006099">
    <property type="term" value="P:tricarboxylic acid cycle"/>
    <property type="evidence" value="ECO:0007669"/>
    <property type="project" value="TreeGrafter"/>
</dbReference>
<dbReference type="GO" id="GO:0006121">
    <property type="term" value="P:mitochondrial electron transport, succinate to ubiquinone"/>
    <property type="evidence" value="ECO:0007669"/>
    <property type="project" value="TreeGrafter"/>
</dbReference>
<dbReference type="RefSeq" id="XP_043059236.1">
    <property type="nucleotide sequence ID" value="XM_043204420.1"/>
</dbReference>
<keyword evidence="4 12" id="KW-0812">Transmembrane</keyword>
<gene>
    <name evidence="13" type="ORF">KL928_003794</name>
</gene>